<dbReference type="RefSeq" id="WP_069846754.1">
    <property type="nucleotide sequence ID" value="NZ_CP014859.1"/>
</dbReference>
<dbReference type="InterPro" id="IPR015813">
    <property type="entry name" value="Pyrv/PenolPyrv_kinase-like_dom"/>
</dbReference>
<dbReference type="AlphaFoldDB" id="A0AAC9MWU8"/>
<dbReference type="NCBIfam" id="NF011645">
    <property type="entry name" value="PRK15063.1"/>
    <property type="match status" value="1"/>
</dbReference>
<dbReference type="CDD" id="cd00377">
    <property type="entry name" value="ICL_PEPM"/>
    <property type="match status" value="1"/>
</dbReference>
<comment type="similarity">
    <text evidence="2">Belongs to the isocitrate lyase/PEP mutase superfamily. Isocitrate lyase family.</text>
</comment>
<dbReference type="GO" id="GO:0004451">
    <property type="term" value="F:isocitrate lyase activity"/>
    <property type="evidence" value="ECO:0007669"/>
    <property type="project" value="UniProtKB-UniRule"/>
</dbReference>
<comment type="cofactor">
    <cofactor evidence="12">
        <name>Mg(2+)</name>
        <dbReference type="ChEBI" id="CHEBI:18420"/>
    </cofactor>
    <text evidence="12">Can also use Mn(2+) ion.</text>
</comment>
<dbReference type="PANTHER" id="PTHR21631">
    <property type="entry name" value="ISOCITRATE LYASE/MALATE SYNTHASE"/>
    <property type="match status" value="1"/>
</dbReference>
<organism evidence="13 14">
    <name type="scientific">Actinoalloteichus hymeniacidonis</name>
    <dbReference type="NCBI Taxonomy" id="340345"/>
    <lineage>
        <taxon>Bacteria</taxon>
        <taxon>Bacillati</taxon>
        <taxon>Actinomycetota</taxon>
        <taxon>Actinomycetes</taxon>
        <taxon>Pseudonocardiales</taxon>
        <taxon>Pseudonocardiaceae</taxon>
        <taxon>Actinoalloteichus</taxon>
    </lineage>
</organism>
<protein>
    <recommendedName>
        <fullName evidence="4 9">Isocitrate lyase</fullName>
        <ecNumber evidence="4 9">4.1.3.1</ecNumber>
    </recommendedName>
</protein>
<evidence type="ECO:0000256" key="4">
    <source>
        <dbReference type="ARBA" id="ARBA00012909"/>
    </source>
</evidence>
<dbReference type="InterPro" id="IPR006254">
    <property type="entry name" value="Isocitrate_lyase"/>
</dbReference>
<reference evidence="14" key="1">
    <citation type="submission" date="2016-03" db="EMBL/GenBank/DDBJ databases">
        <title>Complete genome sequence of the type strain Actinoalloteichus hymeniacidonis DSM 45092.</title>
        <authorList>
            <person name="Schaffert L."/>
            <person name="Albersmeier A."/>
            <person name="Winkler A."/>
            <person name="Kalinowski J."/>
            <person name="Zotchev S."/>
            <person name="Ruckert C."/>
        </authorList>
    </citation>
    <scope>NUCLEOTIDE SEQUENCE [LARGE SCALE GENOMIC DNA]</scope>
    <source>
        <strain evidence="14">HPA177(T) (DSM 45092(T))</strain>
    </source>
</reference>
<dbReference type="PROSITE" id="PS00161">
    <property type="entry name" value="ISOCITRATE_LYASE"/>
    <property type="match status" value="1"/>
</dbReference>
<dbReference type="EC" id="4.1.3.1" evidence="4 9"/>
<sequence length="436" mass="47637">MTSPDTDRGRVDRANAVTELRIQWDADPRWRSTRREHTAEDVVRLRGSVTEQHTLADLGARRLWDLLNRDDGSYVHSLGALTGNQAVQQVRAGLQAIYLSGWQVAADANLAGQTYPDQSLYPVNSVPQAVRRINNALLRADQISWSEGQTDSPHWLAPIVADAEAGFGGVLNAYELMKSMIEAGAAGVHWEDQLAAEKKCGHLGGKVLVPTSQHIRTLGAARLAADVAGVPSLIIARTDAQAANLLTSDIDERDQPFLTGERTREGFHEVTGGIDPCISRGLAYAPYADLLWMETGTPDLPTARRFAEAIKAEYPDQLLAYNCSPSFNWRRHLDDTTIAGFQRELAAMGYRFQFITLAGFHSLNHGMFSLAKRYATEGMTAYVDLQEAEFAAENDGYTATRHQREVGTGYFDLISNAVSPGGSTTALAGSTEAAQF</sequence>
<comment type="catalytic activity">
    <reaction evidence="8">
        <text>D-threo-isocitrate = glyoxylate + succinate</text>
        <dbReference type="Rhea" id="RHEA:13245"/>
        <dbReference type="ChEBI" id="CHEBI:15562"/>
        <dbReference type="ChEBI" id="CHEBI:30031"/>
        <dbReference type="ChEBI" id="CHEBI:36655"/>
        <dbReference type="EC" id="4.1.3.1"/>
    </reaction>
</comment>
<evidence type="ECO:0000313" key="13">
    <source>
        <dbReference type="EMBL" id="AOS61695.1"/>
    </source>
</evidence>
<dbReference type="Pfam" id="PF00463">
    <property type="entry name" value="ICL"/>
    <property type="match status" value="2"/>
</dbReference>
<keyword evidence="12" id="KW-0479">Metal-binding</keyword>
<dbReference type="KEGG" id="ahm:TL08_04325"/>
<dbReference type="NCBIfam" id="TIGR01346">
    <property type="entry name" value="isocit_lyase"/>
    <property type="match status" value="1"/>
</dbReference>
<dbReference type="EMBL" id="CP014859">
    <property type="protein sequence ID" value="AOS61695.1"/>
    <property type="molecule type" value="Genomic_DNA"/>
</dbReference>
<keyword evidence="14" id="KW-1185">Reference proteome</keyword>
<dbReference type="GO" id="GO:0046872">
    <property type="term" value="F:metal ion binding"/>
    <property type="evidence" value="ECO:0007669"/>
    <property type="project" value="UniProtKB-KW"/>
</dbReference>
<dbReference type="InterPro" id="IPR039556">
    <property type="entry name" value="ICL/PEPM"/>
</dbReference>
<evidence type="ECO:0000256" key="5">
    <source>
        <dbReference type="ARBA" id="ARBA00022435"/>
    </source>
</evidence>
<comment type="pathway">
    <text evidence="1">Carbohydrate metabolism; glyoxylate cycle; (S)-malate from isocitrate: step 1/2.</text>
</comment>
<evidence type="ECO:0000256" key="3">
    <source>
        <dbReference type="ARBA" id="ARBA00011881"/>
    </source>
</evidence>
<dbReference type="InterPro" id="IPR040442">
    <property type="entry name" value="Pyrv_kinase-like_dom_sf"/>
</dbReference>
<evidence type="ECO:0000313" key="14">
    <source>
        <dbReference type="Proteomes" id="UP000095210"/>
    </source>
</evidence>
<evidence type="ECO:0000256" key="11">
    <source>
        <dbReference type="PIRSR" id="PIRSR001362-2"/>
    </source>
</evidence>
<comment type="subunit">
    <text evidence="3">Homotetramer.</text>
</comment>
<feature type="active site" description="Proton acceptor" evidence="10">
    <location>
        <position position="200"/>
    </location>
</feature>
<evidence type="ECO:0000256" key="7">
    <source>
        <dbReference type="ARBA" id="ARBA00023239"/>
    </source>
</evidence>
<dbReference type="GO" id="GO:0006099">
    <property type="term" value="P:tricarboxylic acid cycle"/>
    <property type="evidence" value="ECO:0007669"/>
    <property type="project" value="UniProtKB-UniRule"/>
</dbReference>
<dbReference type="PIRSF" id="PIRSF001362">
    <property type="entry name" value="Isocit_lyase"/>
    <property type="match status" value="1"/>
</dbReference>
<proteinExistence type="inferred from homology"/>
<dbReference type="FunFam" id="3.20.20.60:FF:000005">
    <property type="entry name" value="Isocitrate lyase"/>
    <property type="match status" value="1"/>
</dbReference>
<evidence type="ECO:0000256" key="10">
    <source>
        <dbReference type="PIRSR" id="PIRSR001362-1"/>
    </source>
</evidence>
<evidence type="ECO:0000256" key="1">
    <source>
        <dbReference type="ARBA" id="ARBA00004793"/>
    </source>
</evidence>
<dbReference type="SUPFAM" id="SSF51621">
    <property type="entry name" value="Phosphoenolpyruvate/pyruvate domain"/>
    <property type="match status" value="1"/>
</dbReference>
<keyword evidence="6" id="KW-0816">Tricarboxylic acid cycle</keyword>
<dbReference type="GO" id="GO:0006097">
    <property type="term" value="P:glyoxylate cycle"/>
    <property type="evidence" value="ECO:0007669"/>
    <property type="project" value="UniProtKB-KW"/>
</dbReference>
<feature type="binding site" evidence="12">
    <location>
        <position position="162"/>
    </location>
    <ligand>
        <name>Mg(2+)</name>
        <dbReference type="ChEBI" id="CHEBI:18420"/>
    </ligand>
</feature>
<gene>
    <name evidence="13" type="ORF">TL08_04325</name>
</gene>
<evidence type="ECO:0000256" key="9">
    <source>
        <dbReference type="NCBIfam" id="TIGR01346"/>
    </source>
</evidence>
<feature type="binding site" evidence="11">
    <location>
        <begin position="100"/>
        <end position="102"/>
    </location>
    <ligand>
        <name>substrate</name>
    </ligand>
</feature>
<feature type="binding site" evidence="11">
    <location>
        <position position="237"/>
    </location>
    <ligand>
        <name>substrate</name>
    </ligand>
</feature>
<dbReference type="PANTHER" id="PTHR21631:SF3">
    <property type="entry name" value="BIFUNCTIONAL GLYOXYLATE CYCLE PROTEIN"/>
    <property type="match status" value="1"/>
</dbReference>
<dbReference type="InterPro" id="IPR018523">
    <property type="entry name" value="Isocitrate_lyase_ph_CS"/>
</dbReference>
<feature type="binding site" evidence="11">
    <location>
        <begin position="201"/>
        <end position="202"/>
    </location>
    <ligand>
        <name>substrate</name>
    </ligand>
</feature>
<feature type="binding site" evidence="11">
    <location>
        <position position="356"/>
    </location>
    <ligand>
        <name>substrate</name>
    </ligand>
</feature>
<keyword evidence="5" id="KW-0329">Glyoxylate bypass</keyword>
<evidence type="ECO:0000256" key="2">
    <source>
        <dbReference type="ARBA" id="ARBA00005704"/>
    </source>
</evidence>
<evidence type="ECO:0000256" key="8">
    <source>
        <dbReference type="ARBA" id="ARBA00023531"/>
    </source>
</evidence>
<keyword evidence="7 13" id="KW-0456">Lyase</keyword>
<accession>A0AAC9MWU8</accession>
<feature type="binding site" evidence="11">
    <location>
        <begin position="322"/>
        <end position="326"/>
    </location>
    <ligand>
        <name>substrate</name>
    </ligand>
</feature>
<name>A0AAC9MWU8_9PSEU</name>
<dbReference type="Proteomes" id="UP000095210">
    <property type="component" value="Chromosome"/>
</dbReference>
<keyword evidence="12" id="KW-0460">Magnesium</keyword>
<dbReference type="Gene3D" id="3.20.20.60">
    <property type="entry name" value="Phosphoenolpyruvate-binding domains"/>
    <property type="match status" value="1"/>
</dbReference>
<evidence type="ECO:0000256" key="12">
    <source>
        <dbReference type="PIRSR" id="PIRSR001362-3"/>
    </source>
</evidence>
<evidence type="ECO:0000256" key="6">
    <source>
        <dbReference type="ARBA" id="ARBA00022532"/>
    </source>
</evidence>